<name>A0A3E0I5H3_9PSEU</name>
<reference evidence="7 8" key="1">
    <citation type="submission" date="2018-08" db="EMBL/GenBank/DDBJ databases">
        <title>Genomic Encyclopedia of Archaeal and Bacterial Type Strains, Phase II (KMG-II): from individual species to whole genera.</title>
        <authorList>
            <person name="Goeker M."/>
        </authorList>
    </citation>
    <scope>NUCLEOTIDE SEQUENCE [LARGE SCALE GENOMIC DNA]</scope>
    <source>
        <strain evidence="7 8">DSM 45791</strain>
    </source>
</reference>
<organism evidence="7 8">
    <name type="scientific">Kutzneria buriramensis</name>
    <dbReference type="NCBI Taxonomy" id="1045776"/>
    <lineage>
        <taxon>Bacteria</taxon>
        <taxon>Bacillati</taxon>
        <taxon>Actinomycetota</taxon>
        <taxon>Actinomycetes</taxon>
        <taxon>Pseudonocardiales</taxon>
        <taxon>Pseudonocardiaceae</taxon>
        <taxon>Kutzneria</taxon>
    </lineage>
</organism>
<dbReference type="Pfam" id="PF06271">
    <property type="entry name" value="RDD"/>
    <property type="match status" value="1"/>
</dbReference>
<dbReference type="PANTHER" id="PTHR38480:SF1">
    <property type="entry name" value="SLR0254 PROTEIN"/>
    <property type="match status" value="1"/>
</dbReference>
<feature type="domain" description="RDD" evidence="6">
    <location>
        <begin position="13"/>
        <end position="138"/>
    </location>
</feature>
<keyword evidence="3 5" id="KW-1133">Transmembrane helix</keyword>
<keyword evidence="8" id="KW-1185">Reference proteome</keyword>
<accession>A0A3E0I5H3</accession>
<sequence>MPVTPSVDETRVVGRRCVQWLLDRLIVGVPAFLLLVGLVLAVLDDRSLWFLPPIVFLVALLIGGLAVDVWVPYRTGGRTPAMRLLGLRIVTEWGSVPSLGTYALRWLLQVVDGFAFGLTGLIVMVVSSRHQRVGDLVARTLVVRISADAA</sequence>
<feature type="transmembrane region" description="Helical" evidence="5">
    <location>
        <begin position="21"/>
        <end position="43"/>
    </location>
</feature>
<comment type="subcellular location">
    <subcellularLocation>
        <location evidence="1">Membrane</location>
        <topology evidence="1">Multi-pass membrane protein</topology>
    </subcellularLocation>
</comment>
<evidence type="ECO:0000313" key="8">
    <source>
        <dbReference type="Proteomes" id="UP000256269"/>
    </source>
</evidence>
<proteinExistence type="predicted"/>
<evidence type="ECO:0000256" key="3">
    <source>
        <dbReference type="ARBA" id="ARBA00022989"/>
    </source>
</evidence>
<dbReference type="EMBL" id="QUNO01000002">
    <property type="protein sequence ID" value="REH53841.1"/>
    <property type="molecule type" value="Genomic_DNA"/>
</dbReference>
<evidence type="ECO:0000256" key="4">
    <source>
        <dbReference type="ARBA" id="ARBA00023136"/>
    </source>
</evidence>
<evidence type="ECO:0000313" key="7">
    <source>
        <dbReference type="EMBL" id="REH53841.1"/>
    </source>
</evidence>
<comment type="caution">
    <text evidence="7">The sequence shown here is derived from an EMBL/GenBank/DDBJ whole genome shotgun (WGS) entry which is preliminary data.</text>
</comment>
<dbReference type="AlphaFoldDB" id="A0A3E0I5H3"/>
<dbReference type="Proteomes" id="UP000256269">
    <property type="component" value="Unassembled WGS sequence"/>
</dbReference>
<dbReference type="PANTHER" id="PTHR38480">
    <property type="entry name" value="SLR0254 PROTEIN"/>
    <property type="match status" value="1"/>
</dbReference>
<gene>
    <name evidence="7" type="ORF">BCF44_10262</name>
</gene>
<protein>
    <submittedName>
        <fullName evidence="7">Putative RDD family membrane protein YckC</fullName>
    </submittedName>
</protein>
<keyword evidence="4 5" id="KW-0472">Membrane</keyword>
<evidence type="ECO:0000259" key="6">
    <source>
        <dbReference type="Pfam" id="PF06271"/>
    </source>
</evidence>
<evidence type="ECO:0000256" key="1">
    <source>
        <dbReference type="ARBA" id="ARBA00004141"/>
    </source>
</evidence>
<dbReference type="InterPro" id="IPR010432">
    <property type="entry name" value="RDD"/>
</dbReference>
<dbReference type="GO" id="GO:0016020">
    <property type="term" value="C:membrane"/>
    <property type="evidence" value="ECO:0007669"/>
    <property type="project" value="UniProtKB-SubCell"/>
</dbReference>
<evidence type="ECO:0000256" key="2">
    <source>
        <dbReference type="ARBA" id="ARBA00022692"/>
    </source>
</evidence>
<feature type="transmembrane region" description="Helical" evidence="5">
    <location>
        <begin position="106"/>
        <end position="126"/>
    </location>
</feature>
<dbReference type="RefSeq" id="WP_170217348.1">
    <property type="nucleotide sequence ID" value="NZ_CP144375.1"/>
</dbReference>
<evidence type="ECO:0000256" key="5">
    <source>
        <dbReference type="SAM" id="Phobius"/>
    </source>
</evidence>
<keyword evidence="2 5" id="KW-0812">Transmembrane</keyword>
<feature type="transmembrane region" description="Helical" evidence="5">
    <location>
        <begin position="49"/>
        <end position="71"/>
    </location>
</feature>